<dbReference type="PANTHER" id="PTHR22706:SF1">
    <property type="entry name" value="ASSEMBLY FACTOR FOR SPINDLE MICROTUBULES"/>
    <property type="match status" value="1"/>
</dbReference>
<dbReference type="Proteomes" id="UP000013827">
    <property type="component" value="Unassembled WGS sequence"/>
</dbReference>
<dbReference type="EnsemblProtists" id="EOD35879">
    <property type="protein sequence ID" value="EOD35879"/>
    <property type="gene ID" value="EMIHUDRAFT_227204"/>
</dbReference>
<dbReference type="GO" id="GO:0007051">
    <property type="term" value="P:spindle organization"/>
    <property type="evidence" value="ECO:0007669"/>
    <property type="project" value="TreeGrafter"/>
</dbReference>
<dbReference type="InterPro" id="IPR000048">
    <property type="entry name" value="IQ_motif_EF-hand-BS"/>
</dbReference>
<dbReference type="Gene3D" id="1.20.5.190">
    <property type="match status" value="1"/>
</dbReference>
<dbReference type="HOGENOM" id="CLU_840543_0_0_1"/>
<dbReference type="AlphaFoldDB" id="A0A0D3KJE4"/>
<dbReference type="InterPro" id="IPR051185">
    <property type="entry name" value="ASPM"/>
</dbReference>
<keyword evidence="2" id="KW-0963">Cytoplasm</keyword>
<sequence>MTETPTWIRRAASGLREPEAQRRMPLGDLPPTPNTMFEMMRSMQAKIGLLEQRNQVLAACAGVASDGPAVSNATKIQKSWRRFCAVRVLRHACTSAALIQSVFRGLHQRKVFRAHKEAAATSRRRSCWRSLAAARLAITRLQARERARSTSRDFQRQRQSAAVIQSRLRCYATEVLHNEHVSKTSLILTSVKQREEICHLRRLLSVATQANAKYSNEVKDDSDEDYDYDFDQKLEEARAEEVLEYESDEECFGAQLRALVEDGFELDQSGFTIEQMKDAMHAIGISTAGIIGPGGTPDRQELITLVKRTIAARSTEEVGDAVMGDFEADEA</sequence>
<accession>A0A0D3KJE4</accession>
<evidence type="ECO:0000256" key="2">
    <source>
        <dbReference type="ARBA" id="ARBA00022490"/>
    </source>
</evidence>
<dbReference type="PANTHER" id="PTHR22706">
    <property type="entry name" value="ASSEMBLY FACTOR FOR SPINDLE MICROTUBULES"/>
    <property type="match status" value="1"/>
</dbReference>
<keyword evidence="4" id="KW-0112">Calmodulin-binding</keyword>
<dbReference type="SMART" id="SM00015">
    <property type="entry name" value="IQ"/>
    <property type="match status" value="3"/>
</dbReference>
<dbReference type="KEGG" id="ehx:EMIHUDRAFT_227204"/>
<dbReference type="GO" id="GO:0005516">
    <property type="term" value="F:calmodulin binding"/>
    <property type="evidence" value="ECO:0007669"/>
    <property type="project" value="UniProtKB-KW"/>
</dbReference>
<dbReference type="GO" id="GO:0000278">
    <property type="term" value="P:mitotic cell cycle"/>
    <property type="evidence" value="ECO:0007669"/>
    <property type="project" value="TreeGrafter"/>
</dbReference>
<organism evidence="5 6">
    <name type="scientific">Emiliania huxleyi (strain CCMP1516)</name>
    <dbReference type="NCBI Taxonomy" id="280463"/>
    <lineage>
        <taxon>Eukaryota</taxon>
        <taxon>Haptista</taxon>
        <taxon>Haptophyta</taxon>
        <taxon>Prymnesiophyceae</taxon>
        <taxon>Isochrysidales</taxon>
        <taxon>Noelaerhabdaceae</taxon>
        <taxon>Emiliania</taxon>
    </lineage>
</organism>
<dbReference type="Pfam" id="PF00612">
    <property type="entry name" value="IQ"/>
    <property type="match status" value="1"/>
</dbReference>
<evidence type="ECO:0008006" key="7">
    <source>
        <dbReference type="Google" id="ProtNLM"/>
    </source>
</evidence>
<proteinExistence type="predicted"/>
<dbReference type="PaxDb" id="2903-EOD35879"/>
<keyword evidence="3" id="KW-0677">Repeat</keyword>
<comment type="subcellular location">
    <subcellularLocation>
        <location evidence="1">Cytoplasm</location>
    </subcellularLocation>
</comment>
<reference evidence="6" key="1">
    <citation type="journal article" date="2013" name="Nature">
        <title>Pan genome of the phytoplankton Emiliania underpins its global distribution.</title>
        <authorList>
            <person name="Read B.A."/>
            <person name="Kegel J."/>
            <person name="Klute M.J."/>
            <person name="Kuo A."/>
            <person name="Lefebvre S.C."/>
            <person name="Maumus F."/>
            <person name="Mayer C."/>
            <person name="Miller J."/>
            <person name="Monier A."/>
            <person name="Salamov A."/>
            <person name="Young J."/>
            <person name="Aguilar M."/>
            <person name="Claverie J.M."/>
            <person name="Frickenhaus S."/>
            <person name="Gonzalez K."/>
            <person name="Herman E.K."/>
            <person name="Lin Y.C."/>
            <person name="Napier J."/>
            <person name="Ogata H."/>
            <person name="Sarno A.F."/>
            <person name="Shmutz J."/>
            <person name="Schroeder D."/>
            <person name="de Vargas C."/>
            <person name="Verret F."/>
            <person name="von Dassow P."/>
            <person name="Valentin K."/>
            <person name="Van de Peer Y."/>
            <person name="Wheeler G."/>
            <person name="Dacks J.B."/>
            <person name="Delwiche C.F."/>
            <person name="Dyhrman S.T."/>
            <person name="Glockner G."/>
            <person name="John U."/>
            <person name="Richards T."/>
            <person name="Worden A.Z."/>
            <person name="Zhang X."/>
            <person name="Grigoriev I.V."/>
            <person name="Allen A.E."/>
            <person name="Bidle K."/>
            <person name="Borodovsky M."/>
            <person name="Bowler C."/>
            <person name="Brownlee C."/>
            <person name="Cock J.M."/>
            <person name="Elias M."/>
            <person name="Gladyshev V.N."/>
            <person name="Groth M."/>
            <person name="Guda C."/>
            <person name="Hadaegh A."/>
            <person name="Iglesias-Rodriguez M.D."/>
            <person name="Jenkins J."/>
            <person name="Jones B.M."/>
            <person name="Lawson T."/>
            <person name="Leese F."/>
            <person name="Lindquist E."/>
            <person name="Lobanov A."/>
            <person name="Lomsadze A."/>
            <person name="Malik S.B."/>
            <person name="Marsh M.E."/>
            <person name="Mackinder L."/>
            <person name="Mock T."/>
            <person name="Mueller-Roeber B."/>
            <person name="Pagarete A."/>
            <person name="Parker M."/>
            <person name="Probert I."/>
            <person name="Quesneville H."/>
            <person name="Raines C."/>
            <person name="Rensing S.A."/>
            <person name="Riano-Pachon D.M."/>
            <person name="Richier S."/>
            <person name="Rokitta S."/>
            <person name="Shiraiwa Y."/>
            <person name="Soanes D.M."/>
            <person name="van der Giezen M."/>
            <person name="Wahlund T.M."/>
            <person name="Williams B."/>
            <person name="Wilson W."/>
            <person name="Wolfe G."/>
            <person name="Wurch L.L."/>
        </authorList>
    </citation>
    <scope>NUCLEOTIDE SEQUENCE</scope>
</reference>
<evidence type="ECO:0000256" key="3">
    <source>
        <dbReference type="ARBA" id="ARBA00022737"/>
    </source>
</evidence>
<dbReference type="GO" id="GO:0005737">
    <property type="term" value="C:cytoplasm"/>
    <property type="evidence" value="ECO:0007669"/>
    <property type="project" value="UniProtKB-SubCell"/>
</dbReference>
<dbReference type="PROSITE" id="PS50096">
    <property type="entry name" value="IQ"/>
    <property type="match status" value="1"/>
</dbReference>
<keyword evidence="6" id="KW-1185">Reference proteome</keyword>
<evidence type="ECO:0000256" key="4">
    <source>
        <dbReference type="ARBA" id="ARBA00022860"/>
    </source>
</evidence>
<evidence type="ECO:0000313" key="6">
    <source>
        <dbReference type="Proteomes" id="UP000013827"/>
    </source>
</evidence>
<dbReference type="RefSeq" id="XP_005788308.1">
    <property type="nucleotide sequence ID" value="XM_005788251.1"/>
</dbReference>
<name>A0A0D3KJE4_EMIH1</name>
<dbReference type="GO" id="GO:0000922">
    <property type="term" value="C:spindle pole"/>
    <property type="evidence" value="ECO:0007669"/>
    <property type="project" value="TreeGrafter"/>
</dbReference>
<protein>
    <recommendedName>
        <fullName evidence="7">Myosin motor domain-containing protein</fullName>
    </recommendedName>
</protein>
<evidence type="ECO:0000313" key="5">
    <source>
        <dbReference type="EnsemblProtists" id="EOD35879"/>
    </source>
</evidence>
<reference evidence="5" key="2">
    <citation type="submission" date="2024-10" db="UniProtKB">
        <authorList>
            <consortium name="EnsemblProtists"/>
        </authorList>
    </citation>
    <scope>IDENTIFICATION</scope>
</reference>
<dbReference type="GeneID" id="17281150"/>
<dbReference type="GO" id="GO:0051295">
    <property type="term" value="P:establishment of meiotic spindle localization"/>
    <property type="evidence" value="ECO:0007669"/>
    <property type="project" value="TreeGrafter"/>
</dbReference>
<evidence type="ECO:0000256" key="1">
    <source>
        <dbReference type="ARBA" id="ARBA00004496"/>
    </source>
</evidence>